<reference evidence="2 3" key="1">
    <citation type="journal article" date="2018" name="Sci. Rep.">
        <title>Genomic signatures of local adaptation to the degree of environmental predictability in rotifers.</title>
        <authorList>
            <person name="Franch-Gras L."/>
            <person name="Hahn C."/>
            <person name="Garcia-Roger E.M."/>
            <person name="Carmona M.J."/>
            <person name="Serra M."/>
            <person name="Gomez A."/>
        </authorList>
    </citation>
    <scope>NUCLEOTIDE SEQUENCE [LARGE SCALE GENOMIC DNA]</scope>
    <source>
        <strain evidence="2">HYR1</strain>
    </source>
</reference>
<sequence length="730" mass="84896">MWYLIAIKKKSLKAIRTHIQIFAFLKEKKITSDLLGSKFEKILNICPREEDKNSSLVLQNKIAEEGSKDDEINAICKLRNVSATASNVEKLKALDMEYQHLKEANQHFKAEQVQRLYQYKAKKIIDESKKDNNTNNFNNYIYQANIKYMDGLGIIVHNKQDNFSAFFKTGKSFICIKDFKRALPFFIRCLNWSDGEFQTLSRFYFGFALSKTELNENNSKLILHSLCSGLELFLQELEKNFQKKQNILFSENNYSLFNLEFLEAFLIIGKLQRSFKIHLETIKPQDSFKYCAWLCCLALIEFNKKCPIDKDILINSKLLQDLIILLIDAHYNLAMDGNTNNLDKVGIKNLMNLVNLMRSLGNKENEHILKIQEEISQILVYSNIEEFYFLLLLGCSKFELYDFLNENKLESDSDRLNELLNESKETLTCCYQMFEKPLTEELINLIKGQKWWKKFTQAKIEKKDDQKFEQNRPASSNKSKIKDSKVTQPKSNIISKPIAKKNPVQPIVKNSSSSKTSQKNTHECKPQKTMLENSQPEKQVIKPADDNVEVKLEKNDQKVEIKNHINKSILFNQCQLYLARVNSRLKQYETAKEFYLKVIEREPKKQDAYIELASMLKKNNDLMGAVEVYSKYPLDLENNRETSSDSFEDAYICGELVSLLISAQNYDDPRLTKYLIIWAKIFGISIIEKYIAILDKANKVNACKEVYASVHGKSVDDPDLNQFFKLKGWI</sequence>
<dbReference type="Proteomes" id="UP000276133">
    <property type="component" value="Unassembled WGS sequence"/>
</dbReference>
<accession>A0A3M7QR98</accession>
<dbReference type="STRING" id="10195.A0A3M7QR98"/>
<protein>
    <submittedName>
        <fullName evidence="2">Uncharacterized protein</fullName>
    </submittedName>
</protein>
<dbReference type="AlphaFoldDB" id="A0A3M7QR98"/>
<name>A0A3M7QR98_BRAPC</name>
<keyword evidence="3" id="KW-1185">Reference proteome</keyword>
<evidence type="ECO:0000313" key="3">
    <source>
        <dbReference type="Proteomes" id="UP000276133"/>
    </source>
</evidence>
<proteinExistence type="predicted"/>
<feature type="compositionally biased region" description="Low complexity" evidence="1">
    <location>
        <begin position="509"/>
        <end position="519"/>
    </location>
</feature>
<dbReference type="OrthoDB" id="9991317at2759"/>
<feature type="region of interest" description="Disordered" evidence="1">
    <location>
        <begin position="463"/>
        <end position="535"/>
    </location>
</feature>
<dbReference type="EMBL" id="REGN01005335">
    <property type="protein sequence ID" value="RNA13739.1"/>
    <property type="molecule type" value="Genomic_DNA"/>
</dbReference>
<comment type="caution">
    <text evidence="2">The sequence shown here is derived from an EMBL/GenBank/DDBJ whole genome shotgun (WGS) entry which is preliminary data.</text>
</comment>
<dbReference type="Gene3D" id="1.25.40.10">
    <property type="entry name" value="Tetratricopeptide repeat domain"/>
    <property type="match status" value="1"/>
</dbReference>
<evidence type="ECO:0000256" key="1">
    <source>
        <dbReference type="SAM" id="MobiDB-lite"/>
    </source>
</evidence>
<organism evidence="2 3">
    <name type="scientific">Brachionus plicatilis</name>
    <name type="common">Marine rotifer</name>
    <name type="synonym">Brachionus muelleri</name>
    <dbReference type="NCBI Taxonomy" id="10195"/>
    <lineage>
        <taxon>Eukaryota</taxon>
        <taxon>Metazoa</taxon>
        <taxon>Spiralia</taxon>
        <taxon>Gnathifera</taxon>
        <taxon>Rotifera</taxon>
        <taxon>Eurotatoria</taxon>
        <taxon>Monogononta</taxon>
        <taxon>Pseudotrocha</taxon>
        <taxon>Ploima</taxon>
        <taxon>Brachionidae</taxon>
        <taxon>Brachionus</taxon>
    </lineage>
</organism>
<dbReference type="SUPFAM" id="SSF48452">
    <property type="entry name" value="TPR-like"/>
    <property type="match status" value="1"/>
</dbReference>
<dbReference type="InterPro" id="IPR011990">
    <property type="entry name" value="TPR-like_helical_dom_sf"/>
</dbReference>
<evidence type="ECO:0000313" key="2">
    <source>
        <dbReference type="EMBL" id="RNA13739.1"/>
    </source>
</evidence>
<gene>
    <name evidence="2" type="ORF">BpHYR1_019177</name>
</gene>